<proteinExistence type="inferred from homology"/>
<evidence type="ECO:0000256" key="6">
    <source>
        <dbReference type="ARBA" id="ARBA00022777"/>
    </source>
</evidence>
<comment type="subunit">
    <text evidence="2">Homodimer.</text>
</comment>
<feature type="domain" description="Aminoglycoside phosphotransferase" evidence="8">
    <location>
        <begin position="281"/>
        <end position="518"/>
    </location>
</feature>
<gene>
    <name evidence="9" type="ORF">OEZ85_012679</name>
</gene>
<dbReference type="Gene3D" id="3.90.1200.10">
    <property type="match status" value="1"/>
</dbReference>
<accession>A0ABY8U417</accession>
<evidence type="ECO:0000313" key="10">
    <source>
        <dbReference type="Proteomes" id="UP001244341"/>
    </source>
</evidence>
<keyword evidence="7" id="KW-0067">ATP-binding</keyword>
<sequence>MARHNLDETGLMDSLAVGMQWTAGQLQHIKQQQQQQQQQQQDADCLLYMRAMGLSMLQCCSSLPASQLNFKASSASLQDLLQHLWRASHSSRGGPPDDGDNKVAVSYLLLLAAVLRHGTSAVHAWWRRLQCIVSVDGRYNSLAKQSSSTHQASRRQDGNRCSSRPAVVAAPVTLEAVQIETRSVKAEWRRVAADDREKESRLRRELASLREKIVQRLGRYLSCLIVLCRLQDVTHLGLDQGHWIPVYLVMCVLVSAGTLLRCKVNAFGWVRLLGSADNLSVQELLDGVINVVYAVHGPAGSVLVKQALPYVRAVGESFPLSRERMDVEAAAMQLLHSCCPAHVPQLLLYNASSSVLAMQYLPPPHQKLLYAIRQGQVLPGLAGQLAQLLSCYLARSSLQVLQPDQAAAVMQHFSNSDIVSANEQVVLIGPFNPQDPSNRWTSPQLDAAVQAMWADEQLQAAAADMLRLYRSSKQALIHNDLHAGNLLVAPGSLYLIDWEFATTGPIAFDLGCLLGNLMLAVLSLQGMEQAEQQQQQHLEQHGGAGAAAGCANRQQQAEWLLQVMRDTWIGFQQQYPTQLAAAQAAAAAGGGLFAADAAAGLLSAAAAGQQQQLGVQQSSAAGAAATLDEQYWQQLLRDSCGYAGCCIIRLTIGLHHYPDIQDLPDPAVRSSVELRCLQLGQQLLRLRQQPAAAAAAAAAAAGADAAGDDGGAAGCAADVGGQNRLLDIQQVVQLVREACVAADVTDNQLRI</sequence>
<dbReference type="EMBL" id="CP126214">
    <property type="protein sequence ID" value="WIA15935.1"/>
    <property type="molecule type" value="Genomic_DNA"/>
</dbReference>
<dbReference type="SUPFAM" id="SSF56112">
    <property type="entry name" value="Protein kinase-like (PK-like)"/>
    <property type="match status" value="1"/>
</dbReference>
<evidence type="ECO:0000256" key="5">
    <source>
        <dbReference type="ARBA" id="ARBA00022741"/>
    </source>
</evidence>
<organism evidence="9 10">
    <name type="scientific">Tetradesmus obliquus</name>
    <name type="common">Green alga</name>
    <name type="synonym">Acutodesmus obliquus</name>
    <dbReference type="NCBI Taxonomy" id="3088"/>
    <lineage>
        <taxon>Eukaryota</taxon>
        <taxon>Viridiplantae</taxon>
        <taxon>Chlorophyta</taxon>
        <taxon>core chlorophytes</taxon>
        <taxon>Chlorophyceae</taxon>
        <taxon>CS clade</taxon>
        <taxon>Sphaeropleales</taxon>
        <taxon>Scenedesmaceae</taxon>
        <taxon>Tetradesmus</taxon>
    </lineage>
</organism>
<evidence type="ECO:0000256" key="3">
    <source>
        <dbReference type="ARBA" id="ARBA00012128"/>
    </source>
</evidence>
<evidence type="ECO:0000256" key="7">
    <source>
        <dbReference type="ARBA" id="ARBA00022840"/>
    </source>
</evidence>
<protein>
    <recommendedName>
        <fullName evidence="3">S-methyl-5-thioribose kinase</fullName>
        <ecNumber evidence="3">2.7.1.100</ecNumber>
    </recommendedName>
</protein>
<keyword evidence="5" id="KW-0547">Nucleotide-binding</keyword>
<dbReference type="Proteomes" id="UP001244341">
    <property type="component" value="Chromosome 7b"/>
</dbReference>
<dbReference type="PANTHER" id="PTHR34273">
    <property type="entry name" value="METHYLTHIORIBOSE KINASE"/>
    <property type="match status" value="1"/>
</dbReference>
<dbReference type="EC" id="2.7.1.100" evidence="3"/>
<keyword evidence="4" id="KW-0808">Transferase</keyword>
<name>A0ABY8U417_TETOB</name>
<dbReference type="Pfam" id="PF01636">
    <property type="entry name" value="APH"/>
    <property type="match status" value="1"/>
</dbReference>
<dbReference type="NCBIfam" id="TIGR01767">
    <property type="entry name" value="MTRK"/>
    <property type="match status" value="1"/>
</dbReference>
<evidence type="ECO:0000256" key="1">
    <source>
        <dbReference type="ARBA" id="ARBA00010165"/>
    </source>
</evidence>
<evidence type="ECO:0000256" key="4">
    <source>
        <dbReference type="ARBA" id="ARBA00022679"/>
    </source>
</evidence>
<dbReference type="InterPro" id="IPR002575">
    <property type="entry name" value="Aminoglycoside_PTrfase"/>
</dbReference>
<keyword evidence="6" id="KW-0418">Kinase</keyword>
<evidence type="ECO:0000256" key="2">
    <source>
        <dbReference type="ARBA" id="ARBA00011738"/>
    </source>
</evidence>
<dbReference type="PANTHER" id="PTHR34273:SF2">
    <property type="entry name" value="METHYLTHIORIBOSE KINASE"/>
    <property type="match status" value="1"/>
</dbReference>
<keyword evidence="10" id="KW-1185">Reference proteome</keyword>
<evidence type="ECO:0000259" key="8">
    <source>
        <dbReference type="Pfam" id="PF01636"/>
    </source>
</evidence>
<reference evidence="9 10" key="1">
    <citation type="submission" date="2023-05" db="EMBL/GenBank/DDBJ databases">
        <title>A 100% complete, gapless, phased diploid assembly of the Scenedesmus obliquus UTEX 3031 genome.</title>
        <authorList>
            <person name="Biondi T.C."/>
            <person name="Hanschen E.R."/>
            <person name="Kwon T."/>
            <person name="Eng W."/>
            <person name="Kruse C.P.S."/>
            <person name="Koehler S.I."/>
            <person name="Kunde Y."/>
            <person name="Gleasner C.D."/>
            <person name="You Mak K.T."/>
            <person name="Polle J."/>
            <person name="Hovde B.T."/>
            <person name="Starkenburg S.R."/>
        </authorList>
    </citation>
    <scope>NUCLEOTIDE SEQUENCE [LARGE SCALE GENOMIC DNA]</scope>
    <source>
        <strain evidence="9 10">DOE0152z</strain>
    </source>
</reference>
<evidence type="ECO:0000313" key="9">
    <source>
        <dbReference type="EMBL" id="WIA15935.1"/>
    </source>
</evidence>
<dbReference type="Gene3D" id="3.30.200.20">
    <property type="entry name" value="Phosphorylase Kinase, domain 1"/>
    <property type="match status" value="1"/>
</dbReference>
<dbReference type="InterPro" id="IPR011009">
    <property type="entry name" value="Kinase-like_dom_sf"/>
</dbReference>
<comment type="similarity">
    <text evidence="1">Belongs to the methylthioribose kinase family.</text>
</comment>
<dbReference type="InterPro" id="IPR009212">
    <property type="entry name" value="Methylthioribose_kinase"/>
</dbReference>